<dbReference type="AlphaFoldDB" id="A0A6I4WF65"/>
<feature type="domain" description="HTH tetR-type" evidence="5">
    <location>
        <begin position="14"/>
        <end position="74"/>
    </location>
</feature>
<comment type="caution">
    <text evidence="6">The sequence shown here is derived from an EMBL/GenBank/DDBJ whole genome shotgun (WGS) entry which is preliminary data.</text>
</comment>
<dbReference type="InterPro" id="IPR050109">
    <property type="entry name" value="HTH-type_TetR-like_transc_reg"/>
</dbReference>
<proteinExistence type="predicted"/>
<dbReference type="GO" id="GO:0000976">
    <property type="term" value="F:transcription cis-regulatory region binding"/>
    <property type="evidence" value="ECO:0007669"/>
    <property type="project" value="TreeGrafter"/>
</dbReference>
<keyword evidence="3" id="KW-0804">Transcription</keyword>
<dbReference type="GO" id="GO:0003700">
    <property type="term" value="F:DNA-binding transcription factor activity"/>
    <property type="evidence" value="ECO:0007669"/>
    <property type="project" value="TreeGrafter"/>
</dbReference>
<keyword evidence="7" id="KW-1185">Reference proteome</keyword>
<feature type="DNA-binding region" description="H-T-H motif" evidence="4">
    <location>
        <begin position="250"/>
        <end position="269"/>
    </location>
</feature>
<keyword evidence="1" id="KW-0805">Transcription regulation</keyword>
<dbReference type="Gene3D" id="1.10.357.10">
    <property type="entry name" value="Tetracycline Repressor, domain 2"/>
    <property type="match status" value="2"/>
</dbReference>
<dbReference type="PROSITE" id="PS50977">
    <property type="entry name" value="HTH_TETR_2"/>
    <property type="match status" value="2"/>
</dbReference>
<evidence type="ECO:0000256" key="1">
    <source>
        <dbReference type="ARBA" id="ARBA00023015"/>
    </source>
</evidence>
<dbReference type="Pfam" id="PF00440">
    <property type="entry name" value="TetR_N"/>
    <property type="match status" value="2"/>
</dbReference>
<feature type="DNA-binding region" description="H-T-H motif" evidence="4">
    <location>
        <begin position="37"/>
        <end position="56"/>
    </location>
</feature>
<evidence type="ECO:0000256" key="2">
    <source>
        <dbReference type="ARBA" id="ARBA00023125"/>
    </source>
</evidence>
<name>A0A6I4WF65_9ACTN</name>
<sequence length="414" mass="45512">MAEAAVGRRERKKARTKQAIADAALDLFLEHGFDEVTVKDVAEAADVSMSGLFKHFPTKESLVFDEDADLRPALVSAVRDHRDGTPVLRSLQDFLADYFGESAADPRMAGVLRLVATTPALNVYARRRWLRHERALTQAIQDAGPQAPGAEEAARAVARFVLESLPSWQPDDLHDEVDAAFSLLREGWQAPEPRRDGPIPATDPECAQAALGGGTARAPGLRERKKAQTRRAITRTALELFTEHGYDEVGVRQIAEAAGVSPATLFIYFPDGKASLIFPGDRTDRAANLVHAVRHRAPGRTILRSLHDHMAQRGPFKPDPTPDEQRVLDLVRGTPELADYVLQSWRTAQDAVTEVIAEECGLPADDPGARLLTRYVLQIPDLASTSGDARLTLDVVTRLLEQGWPRCLIEPSQR</sequence>
<dbReference type="PRINTS" id="PR00455">
    <property type="entry name" value="HTHTETR"/>
</dbReference>
<reference evidence="6 7" key="1">
    <citation type="submission" date="2019-12" db="EMBL/GenBank/DDBJ databases">
        <title>Nocardia macrotermitis sp. nov. and Nocardia aurantia sp. nov., isolated from the gut of the fungus growing-termite Macrotermes natalensis.</title>
        <authorList>
            <person name="Christine B."/>
            <person name="Rene B."/>
        </authorList>
    </citation>
    <scope>NUCLEOTIDE SEQUENCE [LARGE SCALE GENOMIC DNA]</scope>
    <source>
        <strain evidence="6 7">DSM 102126</strain>
    </source>
</reference>
<evidence type="ECO:0000256" key="3">
    <source>
        <dbReference type="ARBA" id="ARBA00023163"/>
    </source>
</evidence>
<evidence type="ECO:0000313" key="7">
    <source>
        <dbReference type="Proteomes" id="UP000431901"/>
    </source>
</evidence>
<dbReference type="Gene3D" id="1.10.10.60">
    <property type="entry name" value="Homeodomain-like"/>
    <property type="match status" value="2"/>
</dbReference>
<dbReference type="InterPro" id="IPR009057">
    <property type="entry name" value="Homeodomain-like_sf"/>
</dbReference>
<gene>
    <name evidence="6" type="ORF">GQ466_26280</name>
</gene>
<dbReference type="Proteomes" id="UP000431901">
    <property type="component" value="Unassembled WGS sequence"/>
</dbReference>
<accession>A0A6I4WF65</accession>
<dbReference type="OrthoDB" id="3635456at2"/>
<dbReference type="InterPro" id="IPR001647">
    <property type="entry name" value="HTH_TetR"/>
</dbReference>
<dbReference type="PANTHER" id="PTHR30055:SF234">
    <property type="entry name" value="HTH-TYPE TRANSCRIPTIONAL REGULATOR BETI"/>
    <property type="match status" value="1"/>
</dbReference>
<evidence type="ECO:0000259" key="5">
    <source>
        <dbReference type="PROSITE" id="PS50977"/>
    </source>
</evidence>
<dbReference type="PANTHER" id="PTHR30055">
    <property type="entry name" value="HTH-TYPE TRANSCRIPTIONAL REGULATOR RUTR"/>
    <property type="match status" value="1"/>
</dbReference>
<evidence type="ECO:0000256" key="4">
    <source>
        <dbReference type="PROSITE-ProRule" id="PRU00335"/>
    </source>
</evidence>
<feature type="domain" description="HTH tetR-type" evidence="5">
    <location>
        <begin position="227"/>
        <end position="287"/>
    </location>
</feature>
<protein>
    <submittedName>
        <fullName evidence="6">TetR family transcriptional regulator</fullName>
    </submittedName>
</protein>
<organism evidence="6 7">
    <name type="scientific">Actinomadura rayongensis</name>
    <dbReference type="NCBI Taxonomy" id="1429076"/>
    <lineage>
        <taxon>Bacteria</taxon>
        <taxon>Bacillati</taxon>
        <taxon>Actinomycetota</taxon>
        <taxon>Actinomycetes</taxon>
        <taxon>Streptosporangiales</taxon>
        <taxon>Thermomonosporaceae</taxon>
        <taxon>Actinomadura</taxon>
    </lineage>
</organism>
<dbReference type="SUPFAM" id="SSF46689">
    <property type="entry name" value="Homeodomain-like"/>
    <property type="match status" value="2"/>
</dbReference>
<evidence type="ECO:0000313" key="6">
    <source>
        <dbReference type="EMBL" id="MXQ67530.1"/>
    </source>
</evidence>
<dbReference type="RefSeq" id="WP_161105700.1">
    <property type="nucleotide sequence ID" value="NZ_JBHLYI010000008.1"/>
</dbReference>
<keyword evidence="2 4" id="KW-0238">DNA-binding</keyword>
<dbReference type="EMBL" id="WUTW01000007">
    <property type="protein sequence ID" value="MXQ67530.1"/>
    <property type="molecule type" value="Genomic_DNA"/>
</dbReference>